<dbReference type="AlphaFoldDB" id="A0A161JB39"/>
<gene>
    <name evidence="2" type="ORF">A361_03370</name>
</gene>
<dbReference type="KEGG" id="bon:A361_03370"/>
<keyword evidence="1" id="KW-0812">Transmembrane</keyword>
<dbReference type="STRING" id="1196031.A361_03370"/>
<reference evidence="2 3" key="1">
    <citation type="submission" date="2016-04" db="EMBL/GenBank/DDBJ databases">
        <title>Complete genome sequence of Bacillus oceanisediminis strain 2691.</title>
        <authorList>
            <person name="Jeong H."/>
            <person name="Kim H.J."/>
            <person name="Lee D.-W."/>
        </authorList>
    </citation>
    <scope>NUCLEOTIDE SEQUENCE [LARGE SCALE GENOMIC DNA]</scope>
    <source>
        <strain evidence="2 3">2691</strain>
    </source>
</reference>
<dbReference type="RefSeq" id="WP_009335365.1">
    <property type="nucleotide sequence ID" value="NZ_CP015506.1"/>
</dbReference>
<evidence type="ECO:0000256" key="1">
    <source>
        <dbReference type="SAM" id="Phobius"/>
    </source>
</evidence>
<evidence type="ECO:0000313" key="3">
    <source>
        <dbReference type="Proteomes" id="UP000077856"/>
    </source>
</evidence>
<keyword evidence="1" id="KW-0472">Membrane</keyword>
<sequence>MSKYISIFFLFAIVSVLLFFMFGSVFMGGGNPAEEAVYIFGTIIVLLLSFIISQLYYLIDLFRKNR</sequence>
<proteinExistence type="predicted"/>
<protein>
    <submittedName>
        <fullName evidence="2">Uncharacterized protein</fullName>
    </submittedName>
</protein>
<name>A0A161JB39_9BACI</name>
<dbReference type="Proteomes" id="UP000077856">
    <property type="component" value="Chromosome"/>
</dbReference>
<keyword evidence="1" id="KW-1133">Transmembrane helix</keyword>
<accession>A0A161JB39</accession>
<feature type="transmembrane region" description="Helical" evidence="1">
    <location>
        <begin position="36"/>
        <end position="59"/>
    </location>
</feature>
<evidence type="ECO:0000313" key="2">
    <source>
        <dbReference type="EMBL" id="AND38201.1"/>
    </source>
</evidence>
<organism evidence="2 3">
    <name type="scientific">Cytobacillus oceanisediminis 2691</name>
    <dbReference type="NCBI Taxonomy" id="1196031"/>
    <lineage>
        <taxon>Bacteria</taxon>
        <taxon>Bacillati</taxon>
        <taxon>Bacillota</taxon>
        <taxon>Bacilli</taxon>
        <taxon>Bacillales</taxon>
        <taxon>Bacillaceae</taxon>
        <taxon>Cytobacillus</taxon>
    </lineage>
</organism>
<feature type="transmembrane region" description="Helical" evidence="1">
    <location>
        <begin position="7"/>
        <end position="30"/>
    </location>
</feature>
<dbReference type="EMBL" id="CP015506">
    <property type="protein sequence ID" value="AND38201.1"/>
    <property type="molecule type" value="Genomic_DNA"/>
</dbReference>